<dbReference type="EMBL" id="JACICD010000006">
    <property type="protein sequence ID" value="MBB3772789.1"/>
    <property type="molecule type" value="Genomic_DNA"/>
</dbReference>
<feature type="domain" description="ThuA-like" evidence="1">
    <location>
        <begin position="13"/>
        <end position="255"/>
    </location>
</feature>
<dbReference type="RefSeq" id="WP_183190928.1">
    <property type="nucleotide sequence ID" value="NZ_JACICD010000006.1"/>
</dbReference>
<protein>
    <recommendedName>
        <fullName evidence="1">ThuA-like domain-containing protein</fullName>
    </recommendedName>
</protein>
<name>A0A839ZDG0_9HYPH</name>
<dbReference type="Proteomes" id="UP000533469">
    <property type="component" value="Unassembled WGS sequence"/>
</dbReference>
<evidence type="ECO:0000313" key="3">
    <source>
        <dbReference type="Proteomes" id="UP000533469"/>
    </source>
</evidence>
<evidence type="ECO:0000313" key="2">
    <source>
        <dbReference type="EMBL" id="MBB3772789.1"/>
    </source>
</evidence>
<reference evidence="2 3" key="1">
    <citation type="submission" date="2020-08" db="EMBL/GenBank/DDBJ databases">
        <title>Genomic Encyclopedia of Type Strains, Phase IV (KMG-IV): sequencing the most valuable type-strain genomes for metagenomic binning, comparative biology and taxonomic classification.</title>
        <authorList>
            <person name="Goeker M."/>
        </authorList>
    </citation>
    <scope>NUCLEOTIDE SEQUENCE [LARGE SCALE GENOMIC DNA]</scope>
    <source>
        <strain evidence="2 3">DSM 5895</strain>
    </source>
</reference>
<organism evidence="2 3">
    <name type="scientific">Ancylobacter tetraedralis</name>
    <dbReference type="NCBI Taxonomy" id="217068"/>
    <lineage>
        <taxon>Bacteria</taxon>
        <taxon>Pseudomonadati</taxon>
        <taxon>Pseudomonadota</taxon>
        <taxon>Alphaproteobacteria</taxon>
        <taxon>Hyphomicrobiales</taxon>
        <taxon>Xanthobacteraceae</taxon>
        <taxon>Ancylobacter</taxon>
    </lineage>
</organism>
<dbReference type="InterPro" id="IPR029062">
    <property type="entry name" value="Class_I_gatase-like"/>
</dbReference>
<proteinExistence type="predicted"/>
<dbReference type="AlphaFoldDB" id="A0A839ZDG0"/>
<sequence>MGFLDYKARPRLLVVGNGHTYDRTNLMAMFESFAGMEPFLVEHPLAERVLNPECLGDVDAVVLYDMPGGNPWDGPSYEVPPSEAFKQGFAALLEAGMPIVALHHAIAAWTSWPDYAEALGGVLRHFPGAVRGKPAMDGGTRFEVPMTIRAEDPQHPLFAGLPSSFTLTDEAYLMEVFEEDVTPIARSDVAFTDRNLYSLKLAMTGERRSNRGWQRPPGSNLVVWTHRVRNSPVVYIQPGHYPETFQDAHYRRLVRDPCGCAAIRAMCGPSEPTAISSSRLAERSHREVASAAKSLAIKLSS</sequence>
<dbReference type="Pfam" id="PF06283">
    <property type="entry name" value="ThuA"/>
    <property type="match status" value="1"/>
</dbReference>
<gene>
    <name evidence="2" type="ORF">FHS55_003410</name>
</gene>
<comment type="caution">
    <text evidence="2">The sequence shown here is derived from an EMBL/GenBank/DDBJ whole genome shotgun (WGS) entry which is preliminary data.</text>
</comment>
<dbReference type="InterPro" id="IPR029010">
    <property type="entry name" value="ThuA-like"/>
</dbReference>
<keyword evidence="3" id="KW-1185">Reference proteome</keyword>
<accession>A0A839ZDG0</accession>
<dbReference type="Gene3D" id="3.40.50.880">
    <property type="match status" value="1"/>
</dbReference>
<evidence type="ECO:0000259" key="1">
    <source>
        <dbReference type="Pfam" id="PF06283"/>
    </source>
</evidence>
<dbReference type="SUPFAM" id="SSF52317">
    <property type="entry name" value="Class I glutamine amidotransferase-like"/>
    <property type="match status" value="1"/>
</dbReference>